<dbReference type="Gene3D" id="3.40.50.2000">
    <property type="entry name" value="Glycogen Phosphorylase B"/>
    <property type="match status" value="2"/>
</dbReference>
<dbReference type="PANTHER" id="PTHR12526">
    <property type="entry name" value="GLYCOSYLTRANSFERASE"/>
    <property type="match status" value="1"/>
</dbReference>
<keyword evidence="2 5" id="KW-0808">Transferase</keyword>
<dbReference type="STRING" id="518766.Rmar_1148"/>
<accession>D0MHT0</accession>
<feature type="domain" description="Glycosyl transferase family 1" evidence="3">
    <location>
        <begin position="186"/>
        <end position="355"/>
    </location>
</feature>
<dbReference type="PANTHER" id="PTHR12526:SF510">
    <property type="entry name" value="D-INOSITOL 3-PHOSPHATE GLYCOSYLTRANSFERASE"/>
    <property type="match status" value="1"/>
</dbReference>
<dbReference type="InterPro" id="IPR001296">
    <property type="entry name" value="Glyco_trans_1"/>
</dbReference>
<organism evidence="5 6">
    <name type="scientific">Rhodothermus marinus (strain ATCC 43812 / DSM 4252 / R-10)</name>
    <name type="common">Rhodothermus obamensis</name>
    <dbReference type="NCBI Taxonomy" id="518766"/>
    <lineage>
        <taxon>Bacteria</taxon>
        <taxon>Pseudomonadati</taxon>
        <taxon>Rhodothermota</taxon>
        <taxon>Rhodothermia</taxon>
        <taxon>Rhodothermales</taxon>
        <taxon>Rhodothermaceae</taxon>
        <taxon>Rhodothermus</taxon>
    </lineage>
</organism>
<dbReference type="SUPFAM" id="SSF53756">
    <property type="entry name" value="UDP-Glycosyltransferase/glycogen phosphorylase"/>
    <property type="match status" value="1"/>
</dbReference>
<keyword evidence="6" id="KW-1185">Reference proteome</keyword>
<keyword evidence="1" id="KW-0328">Glycosyltransferase</keyword>
<dbReference type="AlphaFoldDB" id="D0MHT0"/>
<feature type="domain" description="Glycosyltransferase subfamily 4-like N-terminal" evidence="4">
    <location>
        <begin position="15"/>
        <end position="179"/>
    </location>
</feature>
<dbReference type="GO" id="GO:0016757">
    <property type="term" value="F:glycosyltransferase activity"/>
    <property type="evidence" value="ECO:0007669"/>
    <property type="project" value="UniProtKB-KW"/>
</dbReference>
<evidence type="ECO:0000313" key="5">
    <source>
        <dbReference type="EMBL" id="ACY48038.1"/>
    </source>
</evidence>
<evidence type="ECO:0000256" key="2">
    <source>
        <dbReference type="ARBA" id="ARBA00022679"/>
    </source>
</evidence>
<evidence type="ECO:0000259" key="4">
    <source>
        <dbReference type="Pfam" id="PF13439"/>
    </source>
</evidence>
<dbReference type="Pfam" id="PF00534">
    <property type="entry name" value="Glycos_transf_1"/>
    <property type="match status" value="1"/>
</dbReference>
<dbReference type="eggNOG" id="COG0438">
    <property type="taxonomic scope" value="Bacteria"/>
</dbReference>
<dbReference type="OrthoDB" id="9801609at2"/>
<protein>
    <submittedName>
        <fullName evidence="5">Glycosyl transferase group 1</fullName>
    </submittedName>
</protein>
<dbReference type="EMBL" id="CP001807">
    <property type="protein sequence ID" value="ACY48038.1"/>
    <property type="molecule type" value="Genomic_DNA"/>
</dbReference>
<evidence type="ECO:0000259" key="3">
    <source>
        <dbReference type="Pfam" id="PF00534"/>
    </source>
</evidence>
<dbReference type="CAZy" id="GT4">
    <property type="family name" value="Glycosyltransferase Family 4"/>
</dbReference>
<name>D0MHT0_RHOM4</name>
<dbReference type="InterPro" id="IPR028098">
    <property type="entry name" value="Glyco_trans_4-like_N"/>
</dbReference>
<dbReference type="CDD" id="cd03801">
    <property type="entry name" value="GT4_PimA-like"/>
    <property type="match status" value="1"/>
</dbReference>
<evidence type="ECO:0000256" key="1">
    <source>
        <dbReference type="ARBA" id="ARBA00022676"/>
    </source>
</evidence>
<gene>
    <name evidence="5" type="ordered locus">Rmar_1148</name>
</gene>
<dbReference type="HOGENOM" id="CLU_009583_2_5_10"/>
<dbReference type="KEGG" id="rmr:Rmar_1148"/>
<proteinExistence type="predicted"/>
<sequence length="377" mass="41291">MQVLQLGSGWFAEAPGGLERVYEALCRHLPEAGVACRGVVVGSEAVTQATDGRFVAAARPDAPLWQRWQGMRQAVRQLRRAVSFDLVAAHFALYAFPVLDLVRDLPLVVHFHGPWAWEGREEAKGGLQVAVKTWLERTVYRRGARCIVLSEAFGRELVRRYGVAPERVRVVPGGVAAERFALPHTRREAREVLGWPTDRPIVLSVRRLVRRMGLERLVAAMATVRRHMPDVLLLIAGRGPLADALQAQIDALGLAQHVRLLGFVPDEQLPLAYRAADLTVVPTVALEGFGLITLESLAAGTPVLVTPVGGLPEAVRGLSEALVLEEATPEALAAGLTEALTGRRPLPSDEACRAYVRAHYDWPVIARRVKAVYEEVL</sequence>
<evidence type="ECO:0000313" key="6">
    <source>
        <dbReference type="Proteomes" id="UP000002221"/>
    </source>
</evidence>
<reference evidence="5 6" key="1">
    <citation type="journal article" date="2009" name="Stand. Genomic Sci.">
        <title>Complete genome sequence of Rhodothermus marinus type strain (R-10).</title>
        <authorList>
            <person name="Nolan M."/>
            <person name="Tindall B.J."/>
            <person name="Pomrenke H."/>
            <person name="Lapidus A."/>
            <person name="Copeland A."/>
            <person name="Glavina Del Rio T."/>
            <person name="Lucas S."/>
            <person name="Chen F."/>
            <person name="Tice H."/>
            <person name="Cheng J.F."/>
            <person name="Saunders E."/>
            <person name="Han C."/>
            <person name="Bruce D."/>
            <person name="Goodwin L."/>
            <person name="Chain P."/>
            <person name="Pitluck S."/>
            <person name="Ovchinikova G."/>
            <person name="Pati A."/>
            <person name="Ivanova N."/>
            <person name="Mavromatis K."/>
            <person name="Chen A."/>
            <person name="Palaniappan K."/>
            <person name="Land M."/>
            <person name="Hauser L."/>
            <person name="Chang Y.J."/>
            <person name="Jeffries C.D."/>
            <person name="Brettin T."/>
            <person name="Goker M."/>
            <person name="Bristow J."/>
            <person name="Eisen J.A."/>
            <person name="Markowitz V."/>
            <person name="Hugenholtz P."/>
            <person name="Kyrpides N.C."/>
            <person name="Klenk H.P."/>
            <person name="Detter J.C."/>
        </authorList>
    </citation>
    <scope>NUCLEOTIDE SEQUENCE [LARGE SCALE GENOMIC DNA]</scope>
    <source>
        <strain evidence="6">ATCC 43812 / DSM 4252 / R-10</strain>
    </source>
</reference>
<dbReference type="Proteomes" id="UP000002221">
    <property type="component" value="Chromosome"/>
</dbReference>
<dbReference type="Pfam" id="PF13439">
    <property type="entry name" value="Glyco_transf_4"/>
    <property type="match status" value="1"/>
</dbReference>
<dbReference type="RefSeq" id="WP_012843650.1">
    <property type="nucleotide sequence ID" value="NC_013501.1"/>
</dbReference>